<evidence type="ECO:0000313" key="3">
    <source>
        <dbReference type="EMBL" id="KAF9065269.1"/>
    </source>
</evidence>
<dbReference type="GO" id="GO:0020037">
    <property type="term" value="F:heme binding"/>
    <property type="evidence" value="ECO:0007669"/>
    <property type="project" value="InterPro"/>
</dbReference>
<feature type="region of interest" description="Disordered" evidence="1">
    <location>
        <begin position="417"/>
        <end position="485"/>
    </location>
</feature>
<feature type="compositionally biased region" description="Acidic residues" evidence="1">
    <location>
        <begin position="626"/>
        <end position="636"/>
    </location>
</feature>
<protein>
    <recommendedName>
        <fullName evidence="2">Plant heme peroxidase family profile domain-containing protein</fullName>
    </recommendedName>
</protein>
<dbReference type="InterPro" id="IPR002016">
    <property type="entry name" value="Haem_peroxidase"/>
</dbReference>
<feature type="region of interest" description="Disordered" evidence="1">
    <location>
        <begin position="949"/>
        <end position="1004"/>
    </location>
</feature>
<feature type="domain" description="Plant heme peroxidase family profile" evidence="2">
    <location>
        <begin position="75"/>
        <end position="390"/>
    </location>
</feature>
<feature type="compositionally biased region" description="Polar residues" evidence="1">
    <location>
        <begin position="949"/>
        <end position="961"/>
    </location>
</feature>
<feature type="compositionally biased region" description="Basic and acidic residues" evidence="1">
    <location>
        <begin position="647"/>
        <end position="657"/>
    </location>
</feature>
<organism evidence="3 4">
    <name type="scientific">Rhodocollybia butyracea</name>
    <dbReference type="NCBI Taxonomy" id="206335"/>
    <lineage>
        <taxon>Eukaryota</taxon>
        <taxon>Fungi</taxon>
        <taxon>Dikarya</taxon>
        <taxon>Basidiomycota</taxon>
        <taxon>Agaricomycotina</taxon>
        <taxon>Agaricomycetes</taxon>
        <taxon>Agaricomycetidae</taxon>
        <taxon>Agaricales</taxon>
        <taxon>Marasmiineae</taxon>
        <taxon>Omphalotaceae</taxon>
        <taxon>Rhodocollybia</taxon>
    </lineage>
</organism>
<evidence type="ECO:0000259" key="2">
    <source>
        <dbReference type="PROSITE" id="PS50873"/>
    </source>
</evidence>
<feature type="compositionally biased region" description="Basic and acidic residues" evidence="1">
    <location>
        <begin position="530"/>
        <end position="549"/>
    </location>
</feature>
<evidence type="ECO:0000256" key="1">
    <source>
        <dbReference type="SAM" id="MobiDB-lite"/>
    </source>
</evidence>
<proteinExistence type="predicted"/>
<feature type="compositionally biased region" description="Polar residues" evidence="1">
    <location>
        <begin position="984"/>
        <end position="994"/>
    </location>
</feature>
<dbReference type="AlphaFoldDB" id="A0A9P5U460"/>
<feature type="compositionally biased region" description="Basic and acidic residues" evidence="1">
    <location>
        <begin position="450"/>
        <end position="460"/>
    </location>
</feature>
<dbReference type="EMBL" id="JADNRY010000106">
    <property type="protein sequence ID" value="KAF9065269.1"/>
    <property type="molecule type" value="Genomic_DNA"/>
</dbReference>
<dbReference type="Proteomes" id="UP000772434">
    <property type="component" value="Unassembled WGS sequence"/>
</dbReference>
<dbReference type="PROSITE" id="PS50873">
    <property type="entry name" value="PEROXIDASE_4"/>
    <property type="match status" value="1"/>
</dbReference>
<sequence length="1264" mass="139843">MDPWADIKSAIQNLKKEISKRKGDFRQTIERLPVILSALESSTFSDNLVQELQQLLRKPFVPVYNTFLIQSLTFASVLLDGIHKHKISAVWSKDRPLANKWERVQTSIIAGLIDFVEIGTTSRGVKIENIAKYIFPVLCQHYFASTPTSSCADIFADLRSNAYILLSDSVRGQPTYQSKLRDVKLLGGCRIGLTISRTTEYLVLETLFELLGNIVPADKHGIPFTDALFDPAQFDLHLDLKAIVSSLKCKGWDSACLELFHVLSRQSFHYPQPVQIVKATMSNDSPSPCTILYVDRTGLTSNIDVGDEIDTFHVPYERISKIRYSRYESSPTSAFTFDLKAAPTIGSADVTTPQAIAMTIEVPTKFRQHFVDSLISRGLIGVFDESQRKISNSKNPLILDFSQSQHTFPEKANQVMNHELSQSSDSPVPVPSKADCSKPSPRKKTTVKPSYKEKAIRSEDDSGYESNRRKRIGNSVSLDPHWPISDSHKLLQSPLSKAKSLLSWMRKLSKKIYRLMMVFQNPLLGARSPKKTDRKKEIPARNNNKENKLAGKPKQLQDNVFVVKRKAFDTLDEGQNSSGRPAKRSRPNAEPEKPVDISSSPLAGKASRNATAAKRYGKRGRHSPALEDDNADDFDSDSLPNVSSAKTSEKPSVHAAKELGIASAMQGKAGRKGIHATTEKVKTAMKGSAKGKHPPAPVEEVKPARRSARVAFKQAIETKTEPQSETNDDMQDEDDVSKLANIKAPKEDAKELTKLRPKPKPVTNKKSVPKTAAEPSNLPKFTAETQPPKFQATKTKKNKKAPWDDIEQFKEKQEGTNRSPLPTKIDPVSNNNIASPVKIGPASNNRVPSAMKIDPVSTLEDSPSGIDPLAQQQPSFENCDQGQDYMDVVIPPRPGPDENSDSNRSEFEVEPAQTPDLPLPNPKVVDLPAVISSLVKVTADVNVPLNSTAETRSRQFSNPEHTVPETKTTHQLSPPMLSYHRDLNNTSNASNKRNAPSAPSHALPATSVPLQHKASTEANAKLRLNHLPVNKPQSSTLADNASVPNVDFSSLSASEHGTNRSIRKHPAGIGSLRKTALDTLVGARVTFSPLPQFTPIAKYEPSAIAGREVHDRTRRPRDDHNSHPDDERGPQYPPTKQGKLDQTSQVHGIVEILHEVQEVIITKISNRFEGVKKEVRVGRDSILRAAAADVDSMRAESAEHFNALVDLEAEYASYRRRLVGNLEDLCSVDDEIVGRLGEIIQHHDRHALSKKFPKTFPAIPACFR</sequence>
<feature type="compositionally biased region" description="Acidic residues" evidence="1">
    <location>
        <begin position="726"/>
        <end position="735"/>
    </location>
</feature>
<feature type="compositionally biased region" description="Basic and acidic residues" evidence="1">
    <location>
        <begin position="744"/>
        <end position="754"/>
    </location>
</feature>
<feature type="region of interest" description="Disordered" evidence="1">
    <location>
        <begin position="526"/>
        <end position="921"/>
    </location>
</feature>
<dbReference type="OrthoDB" id="3270368at2759"/>
<feature type="compositionally biased region" description="Basic and acidic residues" evidence="1">
    <location>
        <begin position="801"/>
        <end position="815"/>
    </location>
</feature>
<evidence type="ECO:0000313" key="4">
    <source>
        <dbReference type="Proteomes" id="UP000772434"/>
    </source>
</evidence>
<feature type="region of interest" description="Disordered" evidence="1">
    <location>
        <begin position="1098"/>
        <end position="1141"/>
    </location>
</feature>
<comment type="caution">
    <text evidence="3">The sequence shown here is derived from an EMBL/GenBank/DDBJ whole genome shotgun (WGS) entry which is preliminary data.</text>
</comment>
<dbReference type="GO" id="GO:0006979">
    <property type="term" value="P:response to oxidative stress"/>
    <property type="evidence" value="ECO:0007669"/>
    <property type="project" value="InterPro"/>
</dbReference>
<feature type="compositionally biased region" description="Basic and acidic residues" evidence="1">
    <location>
        <begin position="1107"/>
        <end position="1129"/>
    </location>
</feature>
<accession>A0A9P5U460</accession>
<dbReference type="GO" id="GO:0004601">
    <property type="term" value="F:peroxidase activity"/>
    <property type="evidence" value="ECO:0007669"/>
    <property type="project" value="InterPro"/>
</dbReference>
<gene>
    <name evidence="3" type="ORF">BDP27DRAFT_65742</name>
</gene>
<feature type="compositionally biased region" description="Polar residues" evidence="1">
    <location>
        <begin position="870"/>
        <end position="881"/>
    </location>
</feature>
<keyword evidence="4" id="KW-1185">Reference proteome</keyword>
<name>A0A9P5U460_9AGAR</name>
<reference evidence="3" key="1">
    <citation type="submission" date="2020-11" db="EMBL/GenBank/DDBJ databases">
        <authorList>
            <consortium name="DOE Joint Genome Institute"/>
            <person name="Ahrendt S."/>
            <person name="Riley R."/>
            <person name="Andreopoulos W."/>
            <person name="Labutti K."/>
            <person name="Pangilinan J."/>
            <person name="Ruiz-Duenas F.J."/>
            <person name="Barrasa J.M."/>
            <person name="Sanchez-Garcia M."/>
            <person name="Camarero S."/>
            <person name="Miyauchi S."/>
            <person name="Serrano A."/>
            <person name="Linde D."/>
            <person name="Babiker R."/>
            <person name="Drula E."/>
            <person name="Ayuso-Fernandez I."/>
            <person name="Pacheco R."/>
            <person name="Padilla G."/>
            <person name="Ferreira P."/>
            <person name="Barriuso J."/>
            <person name="Kellner H."/>
            <person name="Castanera R."/>
            <person name="Alfaro M."/>
            <person name="Ramirez L."/>
            <person name="Pisabarro A.G."/>
            <person name="Kuo A."/>
            <person name="Tritt A."/>
            <person name="Lipzen A."/>
            <person name="He G."/>
            <person name="Yan M."/>
            <person name="Ng V."/>
            <person name="Cullen D."/>
            <person name="Martin F."/>
            <person name="Rosso M.-N."/>
            <person name="Henrissat B."/>
            <person name="Hibbett D."/>
            <person name="Martinez A.T."/>
            <person name="Grigoriev I.V."/>
        </authorList>
    </citation>
    <scope>NUCLEOTIDE SEQUENCE</scope>
    <source>
        <strain evidence="3">AH 40177</strain>
    </source>
</reference>